<evidence type="ECO:0000259" key="1">
    <source>
        <dbReference type="Pfam" id="PF06527"/>
    </source>
</evidence>
<feature type="domain" description="TniQ" evidence="1">
    <location>
        <begin position="4"/>
        <end position="162"/>
    </location>
</feature>
<sequence>MKKYFPVPYPQESIESLVARYAMHTGQADMIQVYRYFFGTHSYSNQSSFNFIDNFYHRIKGVWKISFRDLVEKHTATMFDYPFENNPALHEFIQAKTVIGKTEENIEKFMINRRVIPNILKKSFNFCEACVKEDRNKYGEAYYKTIHDIDNVNYCMIHGNALSTACIRDFHRCKSLALEYLCQKNVEVDPPVSKTDMQKQYEILINKRFDEISSKRNLPYVNNIKWSNYYRDQIFQRYGFFRTEGETINALYPVITCFLTKNKISSYSDIICRAFLKIIRSTFPKRSRKLEGLNAKEHLCMWFMLLNNKNINDTFNEAGSCSDRLPYPKKRKNHNKITSFVYG</sequence>
<dbReference type="Proteomes" id="UP001465153">
    <property type="component" value="Unassembled WGS sequence"/>
</dbReference>
<organism evidence="2 3">
    <name type="scientific">Sessilibacter corallicola</name>
    <dbReference type="NCBI Taxonomy" id="2904075"/>
    <lineage>
        <taxon>Bacteria</taxon>
        <taxon>Pseudomonadati</taxon>
        <taxon>Pseudomonadota</taxon>
        <taxon>Gammaproteobacteria</taxon>
        <taxon>Cellvibrionales</taxon>
        <taxon>Cellvibrionaceae</taxon>
        <taxon>Sessilibacter</taxon>
    </lineage>
</organism>
<gene>
    <name evidence="2" type="ORF">NBRC116591_28190</name>
</gene>
<accession>A0ABQ0ABH8</accession>
<protein>
    <recommendedName>
        <fullName evidence="1">TniQ domain-containing protein</fullName>
    </recommendedName>
</protein>
<keyword evidence="3" id="KW-1185">Reference proteome</keyword>
<dbReference type="RefSeq" id="WP_353303664.1">
    <property type="nucleotide sequence ID" value="NZ_BAABWN010000009.1"/>
</dbReference>
<evidence type="ECO:0000313" key="2">
    <source>
        <dbReference type="EMBL" id="GAA6169008.1"/>
    </source>
</evidence>
<evidence type="ECO:0000313" key="3">
    <source>
        <dbReference type="Proteomes" id="UP001465153"/>
    </source>
</evidence>
<reference evidence="2 3" key="1">
    <citation type="submission" date="2024-04" db="EMBL/GenBank/DDBJ databases">
        <title>Draft genome sequence of Sessilibacter corallicola NBRC 116591.</title>
        <authorList>
            <person name="Miyakawa T."/>
            <person name="Kusuya Y."/>
            <person name="Miura T."/>
        </authorList>
    </citation>
    <scope>NUCLEOTIDE SEQUENCE [LARGE SCALE GENOMIC DNA]</scope>
    <source>
        <strain evidence="2 3">KU-00831-HH</strain>
    </source>
</reference>
<dbReference type="EMBL" id="BAABWN010000009">
    <property type="protein sequence ID" value="GAA6169008.1"/>
    <property type="molecule type" value="Genomic_DNA"/>
</dbReference>
<dbReference type="InterPro" id="IPR009492">
    <property type="entry name" value="TniQ"/>
</dbReference>
<comment type="caution">
    <text evidence="2">The sequence shown here is derived from an EMBL/GenBank/DDBJ whole genome shotgun (WGS) entry which is preliminary data.</text>
</comment>
<name>A0ABQ0ABH8_9GAMM</name>
<dbReference type="Pfam" id="PF06527">
    <property type="entry name" value="TniQ"/>
    <property type="match status" value="1"/>
</dbReference>
<proteinExistence type="predicted"/>